<reference evidence="4 5" key="1">
    <citation type="submission" date="2023-04" db="EMBL/GenBank/DDBJ databases">
        <title>Genome sequence of Halobacillus naozhouensis KACC 21980.</title>
        <authorList>
            <person name="Kim S."/>
            <person name="Heo J."/>
            <person name="Kwon S.-W."/>
        </authorList>
    </citation>
    <scope>NUCLEOTIDE SEQUENCE [LARGE SCALE GENOMIC DNA]</scope>
    <source>
        <strain evidence="4 5">KCTC 13234</strain>
    </source>
</reference>
<evidence type="ECO:0000313" key="4">
    <source>
        <dbReference type="EMBL" id="WFT75067.1"/>
    </source>
</evidence>
<proteinExistence type="inferred from homology"/>
<evidence type="ECO:0000256" key="3">
    <source>
        <dbReference type="ARBA" id="ARBA00023315"/>
    </source>
</evidence>
<keyword evidence="1 4" id="KW-0808">Transferase</keyword>
<dbReference type="EMBL" id="CP121671">
    <property type="protein sequence ID" value="WFT75067.1"/>
    <property type="molecule type" value="Genomic_DNA"/>
</dbReference>
<dbReference type="GO" id="GO:0003810">
    <property type="term" value="F:protein-glutamine gamma-glutamyltransferase activity"/>
    <property type="evidence" value="ECO:0007669"/>
    <property type="project" value="UniProtKB-EC"/>
</dbReference>
<organism evidence="4 5">
    <name type="scientific">Halobacillus naozhouensis</name>
    <dbReference type="NCBI Taxonomy" id="554880"/>
    <lineage>
        <taxon>Bacteria</taxon>
        <taxon>Bacillati</taxon>
        <taxon>Bacillota</taxon>
        <taxon>Bacilli</taxon>
        <taxon>Bacillales</taxon>
        <taxon>Bacillaceae</taxon>
        <taxon>Halobacillus</taxon>
    </lineage>
</organism>
<dbReference type="NCBIfam" id="NF002869">
    <property type="entry name" value="PRK03187.1"/>
    <property type="match status" value="1"/>
</dbReference>
<sequence>MILLSGKPFQQSDMWPSNSMEDIILERMQGDQVIYSFSSYDQLAFALQLRKQIILSAKAMNQSEMEFAVFATSRCNPEYWRLTELGGFQLKRGVKPSAAIQDFYENSSLYAFECAGAMLIIYYHAVLNAIGDDAFNYLFPDLYIYSWHSDSDLGIHSIYTHDFLPGDVVYFKNPDFDPNASQWRGENAVVMGDGTYFGHGLGKRTAEEMIEALNKNRKQGSNQSAFLMSAAKRLSFKHLAEFSVPQRHHPKHKYKYPIIPHNRNSLQFEDYLLFLYTMCSTP</sequence>
<keyword evidence="2" id="KW-0749">Sporulation</keyword>
<dbReference type="RefSeq" id="WP_283077037.1">
    <property type="nucleotide sequence ID" value="NZ_CP121671.1"/>
</dbReference>
<evidence type="ECO:0000256" key="2">
    <source>
        <dbReference type="ARBA" id="ARBA00022969"/>
    </source>
</evidence>
<name>A0ABY8IZ23_9BACI</name>
<dbReference type="EC" id="2.3.2.13" evidence="4"/>
<accession>A0ABY8IZ23</accession>
<protein>
    <submittedName>
        <fullName evidence="4">Protein-glutamine gamma-glutamyltransferase</fullName>
        <ecNumber evidence="4">2.3.2.13</ecNumber>
    </submittedName>
</protein>
<dbReference type="Proteomes" id="UP001221597">
    <property type="component" value="Chromosome"/>
</dbReference>
<gene>
    <name evidence="4" type="ORF">P9989_01275</name>
</gene>
<evidence type="ECO:0000256" key="1">
    <source>
        <dbReference type="ARBA" id="ARBA00022679"/>
    </source>
</evidence>
<keyword evidence="3 4" id="KW-0012">Acyltransferase</keyword>
<dbReference type="Pfam" id="PF20085">
    <property type="entry name" value="TGL"/>
    <property type="match status" value="1"/>
</dbReference>
<dbReference type="HAMAP" id="MF_00727">
    <property type="entry name" value="Tgl"/>
    <property type="match status" value="1"/>
</dbReference>
<dbReference type="InterPro" id="IPR020916">
    <property type="entry name" value="Gln_gamma-glutamylTfrase_bac"/>
</dbReference>
<keyword evidence="5" id="KW-1185">Reference proteome</keyword>
<evidence type="ECO:0000313" key="5">
    <source>
        <dbReference type="Proteomes" id="UP001221597"/>
    </source>
</evidence>